<dbReference type="EMBL" id="CP021056">
    <property type="protein sequence ID" value="QXE25214.1"/>
    <property type="molecule type" value="Genomic_DNA"/>
</dbReference>
<dbReference type="Proteomes" id="UP000683511">
    <property type="component" value="Chromosome"/>
</dbReference>
<dbReference type="KEGG" id="rsin:B6N60_03927"/>
<organism evidence="2 3">
    <name type="scientific">Richelia sinica FACHB-800</name>
    <dbReference type="NCBI Taxonomy" id="1357546"/>
    <lineage>
        <taxon>Bacteria</taxon>
        <taxon>Bacillati</taxon>
        <taxon>Cyanobacteriota</taxon>
        <taxon>Cyanophyceae</taxon>
        <taxon>Nostocales</taxon>
        <taxon>Nostocaceae</taxon>
        <taxon>Richelia</taxon>
    </lineage>
</organism>
<proteinExistence type="predicted"/>
<reference evidence="2" key="1">
    <citation type="submission" date="2017-04" db="EMBL/GenBank/DDBJ databases">
        <title>Genome deletions in a multicellular cyanobacterial endosymbiont for morphological adaptation in marine diatoms.</title>
        <authorList>
            <person name="Wang Y."/>
            <person name="Gao H."/>
            <person name="Li R."/>
            <person name="Xu X."/>
        </authorList>
    </citation>
    <scope>NUCLEOTIDE SEQUENCE</scope>
    <source>
        <strain evidence="2">FACHB 800</strain>
    </source>
</reference>
<accession>A0A975Y6F9</accession>
<dbReference type="RefSeq" id="WP_190603444.1">
    <property type="nucleotide sequence ID" value="NZ_CP021056.1"/>
</dbReference>
<feature type="region of interest" description="Disordered" evidence="1">
    <location>
        <begin position="1"/>
        <end position="41"/>
    </location>
</feature>
<dbReference type="AlphaFoldDB" id="A0A975Y6F9"/>
<sequence>MNKEHQENHLEQPVSQDEFSKTEPNVKKRKLTANPGDRIADEPQSIEEKAQQVAIDVPDITGDQIKVPTYFVVEYPDGTKKALHHVKDAEEISDVIRQARMDENGNRIWW</sequence>
<evidence type="ECO:0000313" key="3">
    <source>
        <dbReference type="Proteomes" id="UP000683511"/>
    </source>
</evidence>
<gene>
    <name evidence="2" type="ORF">B6N60_03927</name>
</gene>
<keyword evidence="3" id="KW-1185">Reference proteome</keyword>
<evidence type="ECO:0000256" key="1">
    <source>
        <dbReference type="SAM" id="MobiDB-lite"/>
    </source>
</evidence>
<name>A0A975Y6F9_9NOST</name>
<protein>
    <submittedName>
        <fullName evidence="2">Uncharacterized protein</fullName>
    </submittedName>
</protein>
<feature type="compositionally biased region" description="Basic and acidic residues" evidence="1">
    <location>
        <begin position="1"/>
        <end position="10"/>
    </location>
</feature>
<evidence type="ECO:0000313" key="2">
    <source>
        <dbReference type="EMBL" id="QXE25214.1"/>
    </source>
</evidence>